<proteinExistence type="predicted"/>
<evidence type="ECO:0000256" key="2">
    <source>
        <dbReference type="PROSITE-ProRule" id="PRU00335"/>
    </source>
</evidence>
<feature type="DNA-binding region" description="H-T-H motif" evidence="2">
    <location>
        <begin position="44"/>
        <end position="63"/>
    </location>
</feature>
<dbReference type="Proteomes" id="UP000255230">
    <property type="component" value="Unassembled WGS sequence"/>
</dbReference>
<dbReference type="PROSITE" id="PS01081">
    <property type="entry name" value="HTH_TETR_1"/>
    <property type="match status" value="1"/>
</dbReference>
<dbReference type="PANTHER" id="PTHR43479">
    <property type="entry name" value="ACREF/ENVCD OPERON REPRESSOR-RELATED"/>
    <property type="match status" value="1"/>
</dbReference>
<dbReference type="PANTHER" id="PTHR43479:SF11">
    <property type="entry name" value="ACREF_ENVCD OPERON REPRESSOR-RELATED"/>
    <property type="match status" value="1"/>
</dbReference>
<dbReference type="AlphaFoldDB" id="A0A378QC43"/>
<dbReference type="PROSITE" id="PS50977">
    <property type="entry name" value="HTH_TETR_2"/>
    <property type="match status" value="1"/>
</dbReference>
<keyword evidence="5" id="KW-1185">Reference proteome</keyword>
<evidence type="ECO:0000313" key="4">
    <source>
        <dbReference type="EMBL" id="STY96777.1"/>
    </source>
</evidence>
<dbReference type="Pfam" id="PF00440">
    <property type="entry name" value="TetR_N"/>
    <property type="match status" value="1"/>
</dbReference>
<organism evidence="4 5">
    <name type="scientific">Faucicola osloensis</name>
    <name type="common">Moraxella osloensis</name>
    <dbReference type="NCBI Taxonomy" id="34062"/>
    <lineage>
        <taxon>Bacteria</taxon>
        <taxon>Pseudomonadati</taxon>
        <taxon>Pseudomonadota</taxon>
        <taxon>Gammaproteobacteria</taxon>
        <taxon>Moraxellales</taxon>
        <taxon>Moraxellaceae</taxon>
        <taxon>Faucicola</taxon>
    </lineage>
</organism>
<dbReference type="GO" id="GO:0003677">
    <property type="term" value="F:DNA binding"/>
    <property type="evidence" value="ECO:0007669"/>
    <property type="project" value="UniProtKB-UniRule"/>
</dbReference>
<dbReference type="InterPro" id="IPR009057">
    <property type="entry name" value="Homeodomain-like_sf"/>
</dbReference>
<dbReference type="EMBL" id="UGPY01000001">
    <property type="protein sequence ID" value="STY96777.1"/>
    <property type="molecule type" value="Genomic_DNA"/>
</dbReference>
<evidence type="ECO:0000259" key="3">
    <source>
        <dbReference type="PROSITE" id="PS50977"/>
    </source>
</evidence>
<protein>
    <submittedName>
        <fullName evidence="4">HTH-type transcriptional repressor KstR2</fullName>
    </submittedName>
</protein>
<name>A0A378QC43_FAUOS</name>
<dbReference type="PRINTS" id="PR00455">
    <property type="entry name" value="HTHTETR"/>
</dbReference>
<evidence type="ECO:0000313" key="5">
    <source>
        <dbReference type="Proteomes" id="UP000255230"/>
    </source>
</evidence>
<dbReference type="SUPFAM" id="SSF46689">
    <property type="entry name" value="Homeodomain-like"/>
    <property type="match status" value="1"/>
</dbReference>
<dbReference type="InterPro" id="IPR023772">
    <property type="entry name" value="DNA-bd_HTH_TetR-type_CS"/>
</dbReference>
<keyword evidence="1 2" id="KW-0238">DNA-binding</keyword>
<dbReference type="RefSeq" id="WP_004822839.1">
    <property type="nucleotide sequence ID" value="NZ_JBFTEY010000007.1"/>
</dbReference>
<reference evidence="4 5" key="1">
    <citation type="submission" date="2018-06" db="EMBL/GenBank/DDBJ databases">
        <authorList>
            <consortium name="Pathogen Informatics"/>
            <person name="Doyle S."/>
        </authorList>
    </citation>
    <scope>NUCLEOTIDE SEQUENCE [LARGE SCALE GENOMIC DNA]</scope>
    <source>
        <strain evidence="4 5">NCTC10465</strain>
    </source>
</reference>
<dbReference type="KEGG" id="mos:AXE82_04615"/>
<dbReference type="InterPro" id="IPR001647">
    <property type="entry name" value="HTH_TetR"/>
</dbReference>
<dbReference type="InterPro" id="IPR050624">
    <property type="entry name" value="HTH-type_Tx_Regulator"/>
</dbReference>
<dbReference type="Gene3D" id="1.10.357.10">
    <property type="entry name" value="Tetracycline Repressor, domain 2"/>
    <property type="match status" value="1"/>
</dbReference>
<sequence length="205" mass="22996">MSSQSQVASTQVTKRQTKPAEVRIDELMNAAQTLFLAKGVEATTISEIIASVGVAKGTFYHYFESKQHIVEALKKRYIDFFIAALDTAVATCDAEDWVSQFKVWVSANIQTYLESYAVHDIVFGAHHHERKNNEKNMILEQLLQILNGGQQAGIWHLEQPRLTALLIYSGVHGVADEAIANQLHDSTDFSQQIALQYLKMLHHDG</sequence>
<feature type="domain" description="HTH tetR-type" evidence="3">
    <location>
        <begin position="21"/>
        <end position="81"/>
    </location>
</feature>
<gene>
    <name evidence="4" type="primary">kstR2</name>
    <name evidence="4" type="ORF">NCTC10465_00543</name>
</gene>
<evidence type="ECO:0000256" key="1">
    <source>
        <dbReference type="ARBA" id="ARBA00023125"/>
    </source>
</evidence>
<accession>A0A378QC43</accession>